<proteinExistence type="inferred from homology"/>
<keyword evidence="2 7" id="KW-0812">Transmembrane</keyword>
<feature type="transmembrane region" description="Helical" evidence="7">
    <location>
        <begin position="207"/>
        <end position="227"/>
    </location>
</feature>
<evidence type="ECO:0000256" key="5">
    <source>
        <dbReference type="ARBA" id="ARBA00023180"/>
    </source>
</evidence>
<dbReference type="InterPro" id="IPR020846">
    <property type="entry name" value="MFS_dom"/>
</dbReference>
<dbReference type="PRINTS" id="PR00171">
    <property type="entry name" value="SUGRTRNSPORT"/>
</dbReference>
<dbReference type="SUPFAM" id="SSF103473">
    <property type="entry name" value="MFS general substrate transporter"/>
    <property type="match status" value="1"/>
</dbReference>
<keyword evidence="9" id="KW-1185">Reference proteome</keyword>
<dbReference type="PANTHER" id="PTHR23503">
    <property type="entry name" value="SOLUTE CARRIER FAMILY 2"/>
    <property type="match status" value="1"/>
</dbReference>
<feature type="transmembrane region" description="Helical" evidence="7">
    <location>
        <begin position="82"/>
        <end position="104"/>
    </location>
</feature>
<dbReference type="RefSeq" id="XP_037888713.1">
    <property type="nucleotide sequence ID" value="XM_038032785.1"/>
</dbReference>
<keyword evidence="3 7" id="KW-1133">Transmembrane helix</keyword>
<feature type="transmembrane region" description="Helical" evidence="7">
    <location>
        <begin position="425"/>
        <end position="445"/>
    </location>
</feature>
<feature type="transmembrane region" description="Helical" evidence="7">
    <location>
        <begin position="293"/>
        <end position="316"/>
    </location>
</feature>
<evidence type="ECO:0000313" key="9">
    <source>
        <dbReference type="Proteomes" id="UP000092443"/>
    </source>
</evidence>
<keyword evidence="5" id="KW-0325">Glycoprotein</keyword>
<evidence type="ECO:0000256" key="3">
    <source>
        <dbReference type="ARBA" id="ARBA00022989"/>
    </source>
</evidence>
<comment type="subcellular location">
    <subcellularLocation>
        <location evidence="1">Membrane</location>
        <topology evidence="1">Multi-pass membrane protein</topology>
    </subcellularLocation>
</comment>
<protein>
    <submittedName>
        <fullName evidence="10">Solute carrier family 2, facilitated glucose transporter member 3-like</fullName>
    </submittedName>
</protein>
<evidence type="ECO:0000259" key="8">
    <source>
        <dbReference type="PROSITE" id="PS50850"/>
    </source>
</evidence>
<feature type="transmembrane region" description="Helical" evidence="7">
    <location>
        <begin position="358"/>
        <end position="381"/>
    </location>
</feature>
<evidence type="ECO:0000256" key="6">
    <source>
        <dbReference type="RuleBase" id="RU003346"/>
    </source>
</evidence>
<reference evidence="10" key="1">
    <citation type="submission" date="2025-08" db="UniProtKB">
        <authorList>
            <consortium name="RefSeq"/>
        </authorList>
    </citation>
    <scope>IDENTIFICATION</scope>
    <source>
        <tissue evidence="10">Whole body pupa</tissue>
    </source>
</reference>
<evidence type="ECO:0000256" key="4">
    <source>
        <dbReference type="ARBA" id="ARBA00023136"/>
    </source>
</evidence>
<keyword evidence="6" id="KW-0813">Transport</keyword>
<dbReference type="GeneID" id="119637012"/>
<dbReference type="InterPro" id="IPR005828">
    <property type="entry name" value="MFS_sugar_transport-like"/>
</dbReference>
<dbReference type="Gene3D" id="1.20.1250.20">
    <property type="entry name" value="MFS general substrate transporter like domains"/>
    <property type="match status" value="1"/>
</dbReference>
<feature type="transmembrane region" description="Helical" evidence="7">
    <location>
        <begin position="175"/>
        <end position="195"/>
    </location>
</feature>
<evidence type="ECO:0000256" key="7">
    <source>
        <dbReference type="SAM" id="Phobius"/>
    </source>
</evidence>
<dbReference type="GO" id="GO:0015149">
    <property type="term" value="F:hexose transmembrane transporter activity"/>
    <property type="evidence" value="ECO:0007669"/>
    <property type="project" value="TreeGrafter"/>
</dbReference>
<dbReference type="InterPro" id="IPR036259">
    <property type="entry name" value="MFS_trans_sf"/>
</dbReference>
<dbReference type="Pfam" id="PF00083">
    <property type="entry name" value="Sugar_tr"/>
    <property type="match status" value="1"/>
</dbReference>
<evidence type="ECO:0000256" key="2">
    <source>
        <dbReference type="ARBA" id="ARBA00022692"/>
    </source>
</evidence>
<feature type="transmembrane region" description="Helical" evidence="7">
    <location>
        <begin position="28"/>
        <end position="49"/>
    </location>
</feature>
<name>A0A9C5YZ27_9MUSC</name>
<evidence type="ECO:0000313" key="10">
    <source>
        <dbReference type="RefSeq" id="XP_037888713.1"/>
    </source>
</evidence>
<dbReference type="InterPro" id="IPR003663">
    <property type="entry name" value="Sugar/inositol_transpt"/>
</dbReference>
<dbReference type="PANTHER" id="PTHR23503:SF127">
    <property type="entry name" value="FI08437P-RELATED"/>
    <property type="match status" value="1"/>
</dbReference>
<feature type="domain" description="Major facilitator superfamily (MFS) profile" evidence="8">
    <location>
        <begin position="39"/>
        <end position="479"/>
    </location>
</feature>
<dbReference type="Proteomes" id="UP000092443">
    <property type="component" value="Unplaced"/>
</dbReference>
<feature type="transmembrane region" description="Helical" evidence="7">
    <location>
        <begin position="451"/>
        <end position="472"/>
    </location>
</feature>
<dbReference type="AlphaFoldDB" id="A0A9C5YZ27"/>
<organism evidence="9 10">
    <name type="scientific">Glossina fuscipes</name>
    <dbReference type="NCBI Taxonomy" id="7396"/>
    <lineage>
        <taxon>Eukaryota</taxon>
        <taxon>Metazoa</taxon>
        <taxon>Ecdysozoa</taxon>
        <taxon>Arthropoda</taxon>
        <taxon>Hexapoda</taxon>
        <taxon>Insecta</taxon>
        <taxon>Pterygota</taxon>
        <taxon>Neoptera</taxon>
        <taxon>Endopterygota</taxon>
        <taxon>Diptera</taxon>
        <taxon>Brachycera</taxon>
        <taxon>Muscomorpha</taxon>
        <taxon>Hippoboscoidea</taxon>
        <taxon>Glossinidae</taxon>
        <taxon>Glossina</taxon>
    </lineage>
</organism>
<dbReference type="PROSITE" id="PS50850">
    <property type="entry name" value="MFS"/>
    <property type="match status" value="1"/>
</dbReference>
<sequence length="486" mass="53868">MKANSVGDALEPVQNEKKDFTTTRSWRPLLVVTCFFTTLGSCIPVGYFLGIMNGPAMFIKVWCYDTIRSKYGLSLSVSQLDVLWALIVAIFLVGGICGSLFAAWCCNKFGRKSTLLLSKFLLMASGCVLILCRYMDSVSLLLLGRFIGGVAAALITTAHPMYLLEISPANRKGSVGVYTALGVAIGICVSEVIGLKQLFGNAELWHYALSFYMIFVLGSLPSYRWFVESPEWLLKHRQQDCLVARKALKDLYGSQSISVIYKEKPQVATSEPVDSKELSLLAVLRNSNFRLPLILVLTLQACQQLCGINAVFYYSVDIFTEAGFSVDNANWMNLACGLLNCAAAALTPFVINRFPRRSLLFSSLTGCLATSFGLAVGLKYIKFYNWLPALCIIFVALFIISFQLGLSPIPYFIGSELFEDSARPVAMSMGSFASWSCNFMIAMFFPLLENAWGSFAFLPCCTVCIYSLILSWRYLPETRPSNHENI</sequence>
<gene>
    <name evidence="10" type="primary">LOC119637012</name>
</gene>
<feature type="transmembrane region" description="Helical" evidence="7">
    <location>
        <begin position="331"/>
        <end position="351"/>
    </location>
</feature>
<comment type="similarity">
    <text evidence="6">Belongs to the major facilitator superfamily. Sugar transporter (TC 2.A.1.1) family.</text>
</comment>
<dbReference type="KEGG" id="gfs:119637012"/>
<dbReference type="InterPro" id="IPR045263">
    <property type="entry name" value="GLUT"/>
</dbReference>
<feature type="transmembrane region" description="Helical" evidence="7">
    <location>
        <begin position="142"/>
        <end position="163"/>
    </location>
</feature>
<evidence type="ECO:0000256" key="1">
    <source>
        <dbReference type="ARBA" id="ARBA00004141"/>
    </source>
</evidence>
<keyword evidence="4 7" id="KW-0472">Membrane</keyword>
<feature type="transmembrane region" description="Helical" evidence="7">
    <location>
        <begin position="116"/>
        <end position="136"/>
    </location>
</feature>
<feature type="transmembrane region" description="Helical" evidence="7">
    <location>
        <begin position="387"/>
        <end position="413"/>
    </location>
</feature>
<dbReference type="NCBIfam" id="TIGR00879">
    <property type="entry name" value="SP"/>
    <property type="match status" value="1"/>
</dbReference>
<accession>A0A9C5YZ27</accession>
<dbReference type="GO" id="GO:0016020">
    <property type="term" value="C:membrane"/>
    <property type="evidence" value="ECO:0007669"/>
    <property type="project" value="UniProtKB-SubCell"/>
</dbReference>